<dbReference type="InterPro" id="IPR010998">
    <property type="entry name" value="Integrase_recombinase_N"/>
</dbReference>
<dbReference type="InterPro" id="IPR024456">
    <property type="entry name" value="Integrase_catalytic_putative"/>
</dbReference>
<dbReference type="PROSITE" id="PS51900">
    <property type="entry name" value="CB"/>
    <property type="match status" value="1"/>
</dbReference>
<dbReference type="Pfam" id="PF12834">
    <property type="entry name" value="Phage_int_SAM_2"/>
    <property type="match status" value="1"/>
</dbReference>
<evidence type="ECO:0000259" key="4">
    <source>
        <dbReference type="PROSITE" id="PS51900"/>
    </source>
</evidence>
<evidence type="ECO:0000256" key="1">
    <source>
        <dbReference type="ARBA" id="ARBA00022908"/>
    </source>
</evidence>
<dbReference type="InterPro" id="IPR024457">
    <property type="entry name" value="Putative_integrase_N"/>
</dbReference>
<dbReference type="EMBL" id="CP034035">
    <property type="protein sequence ID" value="QCR07422.1"/>
    <property type="molecule type" value="Genomic_DNA"/>
</dbReference>
<dbReference type="Pfam" id="PF12835">
    <property type="entry name" value="Integrase_1"/>
    <property type="match status" value="1"/>
</dbReference>
<proteinExistence type="predicted"/>
<keyword evidence="2 3" id="KW-0238">DNA-binding</keyword>
<evidence type="ECO:0000256" key="2">
    <source>
        <dbReference type="ARBA" id="ARBA00023125"/>
    </source>
</evidence>
<dbReference type="GO" id="GO:0015074">
    <property type="term" value="P:DNA integration"/>
    <property type="evidence" value="ECO:0007669"/>
    <property type="project" value="UniProtKB-KW"/>
</dbReference>
<protein>
    <submittedName>
        <fullName evidence="5">DNA-binding protein</fullName>
    </submittedName>
</protein>
<keyword evidence="1" id="KW-0229">DNA integration</keyword>
<name>A0A4P8QK58_9GAMM</name>
<dbReference type="Gene3D" id="1.10.150.130">
    <property type="match status" value="1"/>
</dbReference>
<dbReference type="InterPro" id="IPR044068">
    <property type="entry name" value="CB"/>
</dbReference>
<dbReference type="Proteomes" id="UP000299580">
    <property type="component" value="Chromosome"/>
</dbReference>
<evidence type="ECO:0000256" key="3">
    <source>
        <dbReference type="PROSITE-ProRule" id="PRU01248"/>
    </source>
</evidence>
<gene>
    <name evidence="5" type="ORF">EH207_01940</name>
</gene>
<organism evidence="5 6">
    <name type="scientific">Brenneria rubrifaciens</name>
    <dbReference type="NCBI Taxonomy" id="55213"/>
    <lineage>
        <taxon>Bacteria</taxon>
        <taxon>Pseudomonadati</taxon>
        <taxon>Pseudomonadota</taxon>
        <taxon>Gammaproteobacteria</taxon>
        <taxon>Enterobacterales</taxon>
        <taxon>Pectobacteriaceae</taxon>
        <taxon>Brenneria</taxon>
    </lineage>
</organism>
<accession>A0A4P8QK58</accession>
<feature type="domain" description="Core-binding (CB)" evidence="4">
    <location>
        <begin position="1"/>
        <end position="86"/>
    </location>
</feature>
<dbReference type="AlphaFoldDB" id="A0A4P8QK58"/>
<reference evidence="5 6" key="1">
    <citation type="submission" date="2018-11" db="EMBL/GenBank/DDBJ databases">
        <title>Genome sequences of Brenneria nigrifluens and Brenneria rubrifaciens.</title>
        <authorList>
            <person name="Poret-Peterson A.T."/>
            <person name="McClean A.E."/>
            <person name="Kluepfel D.A."/>
        </authorList>
    </citation>
    <scope>NUCLEOTIDE SEQUENCE [LARGE SCALE GENOMIC DNA]</scope>
    <source>
        <strain evidence="5 6">6D370</strain>
    </source>
</reference>
<dbReference type="KEGG" id="brb:EH207_01940"/>
<dbReference type="OrthoDB" id="6441149at2"/>
<dbReference type="SUPFAM" id="SSF56349">
    <property type="entry name" value="DNA breaking-rejoining enzymes"/>
    <property type="match status" value="1"/>
</dbReference>
<sequence length="296" mass="32869">MSTLQRELTRLARQAGGSYKTVHDRTGMARRFVQHLRALNIQSRSVEQIKARHIESYIEARKAEGIGARSLQNEMAAIRTVLHTAGRDRLVEDHRLSNATLGISGASRAGTKDPLPDTVFDRVYQNALARDAGLAATLQLQRLLGLRAQEAVQAVLSLDTWRHELDAGKSRLTITFGTKGGRLRETSVIYPQQVNAAIDTARQIAAQRHGRLIDRPALKNAMDYYHYHLRQLGLTGRQASQSLRYAWAVDSLSWHRQQGAGHKDALARVAMDLGHGDGRGEFVKRVYAQQPAGGKT</sequence>
<evidence type="ECO:0000313" key="5">
    <source>
        <dbReference type="EMBL" id="QCR07422.1"/>
    </source>
</evidence>
<evidence type="ECO:0000313" key="6">
    <source>
        <dbReference type="Proteomes" id="UP000299580"/>
    </source>
</evidence>
<keyword evidence="6" id="KW-1185">Reference proteome</keyword>
<dbReference type="GO" id="GO:0003677">
    <property type="term" value="F:DNA binding"/>
    <property type="evidence" value="ECO:0007669"/>
    <property type="project" value="UniProtKB-UniRule"/>
</dbReference>
<dbReference type="RefSeq" id="WP_137712503.1">
    <property type="nucleotide sequence ID" value="NZ_CP034035.1"/>
</dbReference>
<dbReference type="InterPro" id="IPR011010">
    <property type="entry name" value="DNA_brk_join_enz"/>
</dbReference>